<evidence type="ECO:0000313" key="2">
    <source>
        <dbReference type="Proteomes" id="UP000811609"/>
    </source>
</evidence>
<dbReference type="EMBL" id="CM031822">
    <property type="protein sequence ID" value="KAG6629462.1"/>
    <property type="molecule type" value="Genomic_DNA"/>
</dbReference>
<keyword evidence="2" id="KW-1185">Reference proteome</keyword>
<organism evidence="1 2">
    <name type="scientific">Carya illinoinensis</name>
    <name type="common">Pecan</name>
    <dbReference type="NCBI Taxonomy" id="32201"/>
    <lineage>
        <taxon>Eukaryota</taxon>
        <taxon>Viridiplantae</taxon>
        <taxon>Streptophyta</taxon>
        <taxon>Embryophyta</taxon>
        <taxon>Tracheophyta</taxon>
        <taxon>Spermatophyta</taxon>
        <taxon>Magnoliopsida</taxon>
        <taxon>eudicotyledons</taxon>
        <taxon>Gunneridae</taxon>
        <taxon>Pentapetalae</taxon>
        <taxon>rosids</taxon>
        <taxon>fabids</taxon>
        <taxon>Fagales</taxon>
        <taxon>Juglandaceae</taxon>
        <taxon>Carya</taxon>
    </lineage>
</organism>
<gene>
    <name evidence="1" type="ORF">CIPAW_14G086600</name>
</gene>
<evidence type="ECO:0000313" key="1">
    <source>
        <dbReference type="EMBL" id="KAG6629462.1"/>
    </source>
</evidence>
<reference evidence="1" key="1">
    <citation type="submission" date="2020-12" db="EMBL/GenBank/DDBJ databases">
        <title>WGS assembly of Carya illinoinensis cv. Pawnee.</title>
        <authorList>
            <person name="Platts A."/>
            <person name="Shu S."/>
            <person name="Wright S."/>
            <person name="Barry K."/>
            <person name="Edger P."/>
            <person name="Pires J.C."/>
            <person name="Schmutz J."/>
        </authorList>
    </citation>
    <scope>NUCLEOTIDE SEQUENCE</scope>
    <source>
        <tissue evidence="1">Leaf</tissue>
    </source>
</reference>
<proteinExistence type="predicted"/>
<protein>
    <submittedName>
        <fullName evidence="1">Uncharacterized protein</fullName>
    </submittedName>
</protein>
<comment type="caution">
    <text evidence="1">The sequence shown here is derived from an EMBL/GenBank/DDBJ whole genome shotgun (WGS) entry which is preliminary data.</text>
</comment>
<sequence>MFLVWMQRTSRRPTSSGIPMSISLSNRPNLLKAGSMLFGRFVAPNDNNMCSIFRSIHKSQKLRNYSTVNFTLCLLPLRSNRITLINENNGWSNSSQPLQMPCGDCSHSPQPIDISYPHLNQLHPTYPHLIF</sequence>
<accession>A0A8T1NI49</accession>
<dbReference type="AlphaFoldDB" id="A0A8T1NI49"/>
<dbReference type="Proteomes" id="UP000811609">
    <property type="component" value="Chromosome 14"/>
</dbReference>
<name>A0A8T1NI49_CARIL</name>